<proteinExistence type="predicted"/>
<dbReference type="Proteomes" id="UP000001867">
    <property type="component" value="Chromosome"/>
</dbReference>
<dbReference type="EMBL" id="CP001111">
    <property type="protein sequence ID" value="ACF52463.1"/>
    <property type="molecule type" value="Genomic_DNA"/>
</dbReference>
<evidence type="ECO:0000313" key="1">
    <source>
        <dbReference type="EMBL" id="ACF52463.1"/>
    </source>
</evidence>
<gene>
    <name evidence="1" type="ordered locus">Smal_2763</name>
</gene>
<name>B4SQD2_STRM5</name>
<accession>B4SQD2</accession>
<organism evidence="1 2">
    <name type="scientific">Stenotrophomonas maltophilia (strain R551-3)</name>
    <dbReference type="NCBI Taxonomy" id="391008"/>
    <lineage>
        <taxon>Bacteria</taxon>
        <taxon>Pseudomonadati</taxon>
        <taxon>Pseudomonadota</taxon>
        <taxon>Gammaproteobacteria</taxon>
        <taxon>Lysobacterales</taxon>
        <taxon>Lysobacteraceae</taxon>
        <taxon>Stenotrophomonas</taxon>
        <taxon>Stenotrophomonas maltophilia group</taxon>
    </lineage>
</organism>
<dbReference type="AlphaFoldDB" id="B4SQD2"/>
<dbReference type="HOGENOM" id="CLU_1011628_0_0_6"/>
<dbReference type="KEGG" id="smt:Smal_2763"/>
<sequence length="275" mass="29702" precursor="true">MTASVLMLASSSIAAPSCPPASGVAVAQTPESLSEALARGDLQAAIEVLRDPQRYRVLFKDPHGAERYIALAQQVADDVQQNPCIDHGSLLNAYTVLASGLDLSRSVHYLALSAALIEQDADASEQDTLEPALHPHALMHGYFEAGGGLALEGAVPGIDRAEITAWHYGHTTPAYQPDLLLAFPLRMDARQRQRLFEVTSFTLLPASQWHDAVALRAIIRSDAYLDWLESAPLHLASRLSMALEEMATPPWPEHLRAAGYRVHGETPGDDGADSD</sequence>
<protein>
    <submittedName>
        <fullName evidence="1">Uncharacterized protein</fullName>
    </submittedName>
</protein>
<evidence type="ECO:0000313" key="2">
    <source>
        <dbReference type="Proteomes" id="UP000001867"/>
    </source>
</evidence>
<reference evidence="1 2" key="1">
    <citation type="submission" date="2008-06" db="EMBL/GenBank/DDBJ databases">
        <title>Complete sequence of Stenotrophomonas maltophilia R551-3.</title>
        <authorList>
            <consortium name="US DOE Joint Genome Institute"/>
            <person name="Lucas S."/>
            <person name="Copeland A."/>
            <person name="Lapidus A."/>
            <person name="Glavina del Rio T."/>
            <person name="Dalin E."/>
            <person name="Tice H."/>
            <person name="Pitluck S."/>
            <person name="Chain P."/>
            <person name="Malfatti S."/>
            <person name="Shin M."/>
            <person name="Vergez L."/>
            <person name="Lang D."/>
            <person name="Schmutz J."/>
            <person name="Larimer F."/>
            <person name="Land M."/>
            <person name="Hauser L."/>
            <person name="Kyrpides N."/>
            <person name="Mikhailova N."/>
            <person name="Taghavi S."/>
            <person name="Monchy S."/>
            <person name="Newman L."/>
            <person name="Vangronsveld J."/>
            <person name="van der Lelie D."/>
            <person name="Richardson P."/>
        </authorList>
    </citation>
    <scope>NUCLEOTIDE SEQUENCE [LARGE SCALE GENOMIC DNA]</scope>
    <source>
        <strain evidence="1 2">R551-3</strain>
    </source>
</reference>